<sequence length="555" mass="62033">MVPKNESWKVNAEKAVKRRDESAKLVDTYFPPLSGSNHWAKLPSELPTNVTGIPKSMLDPIDYEIVETEPLELVNQIVGKKYSAVQVAGAYLRASIIGQRLVNCATEFMPKEAYERAKELDDYLEKHGKPMGPFHGLPISLKEMIGLKDRYINYSLTKFVDKVADEDALIVNILRNAGSNFHIRTTQPQALMHIEGDSNVHGVTSNPFNTRLTSGGSSAGEGAALGIHCSALGVGTDIGGSIRWPASVQGLYGHRPTCGRTPLRGLHHFMYGAEAIPASIGPMARSLESAILMTRLVIESEPWKKDPAVHGIKWNDEPLKGVKMLRIGILESDGIVTPHPPVKRAIHEVTTKLKEVKSIDGIEVELVPFTPYKHDRCWDIISSLYFEDGGEEILQHLEDTGEPLLPLTKWLITENHRVKNLGIKGLWEWNDKKAKYKEEYLSHWNRHNIDALIAPVGPGAAAEHGNSRYWHYTSQWNLLDYPSVTFPVTLVDPVKDKPNLSYTPMNELDKFNHELYSPEKFTDAPVGLQLVGLRSEDEKVLEIMRLIEKAIRASS</sequence>
<gene>
    <name evidence="6" type="ORF">TRICI_003257</name>
</gene>
<keyword evidence="2" id="KW-0378">Hydrolase</keyword>
<dbReference type="SUPFAM" id="SSF75304">
    <property type="entry name" value="Amidase signature (AS) enzymes"/>
    <property type="match status" value="1"/>
</dbReference>
<dbReference type="VEuPathDB" id="FungiDB:TRICI_003257"/>
<evidence type="ECO:0000256" key="1">
    <source>
        <dbReference type="ARBA" id="ARBA00009199"/>
    </source>
</evidence>
<evidence type="ECO:0000256" key="3">
    <source>
        <dbReference type="PIRSR" id="PIRSR001221-1"/>
    </source>
</evidence>
<name>A0A642VAK8_9ASCO</name>
<feature type="active site" description="Charge relay system" evidence="3">
    <location>
        <position position="217"/>
    </location>
</feature>
<evidence type="ECO:0000313" key="7">
    <source>
        <dbReference type="Proteomes" id="UP000761534"/>
    </source>
</evidence>
<comment type="similarity">
    <text evidence="1">Belongs to the amidase family.</text>
</comment>
<evidence type="ECO:0000256" key="4">
    <source>
        <dbReference type="PIRSR" id="PIRSR001221-2"/>
    </source>
</evidence>
<dbReference type="Gene3D" id="3.90.1300.10">
    <property type="entry name" value="Amidase signature (AS) domain"/>
    <property type="match status" value="1"/>
</dbReference>
<feature type="active site" description="Acyl-ester intermediate" evidence="3">
    <location>
        <position position="241"/>
    </location>
</feature>
<dbReference type="Pfam" id="PF01425">
    <property type="entry name" value="Amidase"/>
    <property type="match status" value="1"/>
</dbReference>
<keyword evidence="7" id="KW-1185">Reference proteome</keyword>
<organism evidence="6 7">
    <name type="scientific">Trichomonascus ciferrii</name>
    <dbReference type="NCBI Taxonomy" id="44093"/>
    <lineage>
        <taxon>Eukaryota</taxon>
        <taxon>Fungi</taxon>
        <taxon>Dikarya</taxon>
        <taxon>Ascomycota</taxon>
        <taxon>Saccharomycotina</taxon>
        <taxon>Dipodascomycetes</taxon>
        <taxon>Dipodascales</taxon>
        <taxon>Trichomonascaceae</taxon>
        <taxon>Trichomonascus</taxon>
        <taxon>Trichomonascus ciferrii complex</taxon>
    </lineage>
</organism>
<feature type="active site" description="Charge relay system" evidence="3">
    <location>
        <position position="142"/>
    </location>
</feature>
<accession>A0A642VAK8</accession>
<dbReference type="GO" id="GO:0016787">
    <property type="term" value="F:hydrolase activity"/>
    <property type="evidence" value="ECO:0007669"/>
    <property type="project" value="UniProtKB-KW"/>
</dbReference>
<reference evidence="6" key="1">
    <citation type="journal article" date="2019" name="G3 (Bethesda)">
        <title>Genome Assemblies of Two Rare Opportunistic Yeast Pathogens: Diutina rugosa (syn. Candida rugosa) and Trichomonascus ciferrii (syn. Candida ciferrii).</title>
        <authorList>
            <person name="Mixao V."/>
            <person name="Saus E."/>
            <person name="Hansen A.P."/>
            <person name="Lass-Florl C."/>
            <person name="Gabaldon T."/>
        </authorList>
    </citation>
    <scope>NUCLEOTIDE SEQUENCE</scope>
    <source>
        <strain evidence="6">CBS 4856</strain>
    </source>
</reference>
<dbReference type="PANTHER" id="PTHR46072">
    <property type="entry name" value="AMIDASE-RELATED-RELATED"/>
    <property type="match status" value="1"/>
</dbReference>
<evidence type="ECO:0000259" key="5">
    <source>
        <dbReference type="Pfam" id="PF01425"/>
    </source>
</evidence>
<dbReference type="Proteomes" id="UP000761534">
    <property type="component" value="Unassembled WGS sequence"/>
</dbReference>
<feature type="binding site" evidence="4">
    <location>
        <begin position="238"/>
        <end position="241"/>
    </location>
    <ligand>
        <name>substrate</name>
    </ligand>
</feature>
<dbReference type="PIRSF" id="PIRSF001221">
    <property type="entry name" value="Amidase_fungi"/>
    <property type="match status" value="1"/>
</dbReference>
<comment type="caution">
    <text evidence="6">The sequence shown here is derived from an EMBL/GenBank/DDBJ whole genome shotgun (WGS) entry which is preliminary data.</text>
</comment>
<dbReference type="InterPro" id="IPR036928">
    <property type="entry name" value="AS_sf"/>
</dbReference>
<protein>
    <recommendedName>
        <fullName evidence="5">Amidase domain-containing protein</fullName>
    </recommendedName>
</protein>
<feature type="domain" description="Amidase" evidence="5">
    <location>
        <begin position="90"/>
        <end position="541"/>
    </location>
</feature>
<proteinExistence type="inferred from homology"/>
<dbReference type="AlphaFoldDB" id="A0A642VAK8"/>
<evidence type="ECO:0000313" key="6">
    <source>
        <dbReference type="EMBL" id="KAA8913195.1"/>
    </source>
</evidence>
<evidence type="ECO:0000256" key="2">
    <source>
        <dbReference type="ARBA" id="ARBA00022801"/>
    </source>
</evidence>
<dbReference type="OrthoDB" id="6428749at2759"/>
<dbReference type="PANTHER" id="PTHR46072:SF4">
    <property type="entry name" value="AMIDASE C550.07-RELATED"/>
    <property type="match status" value="1"/>
</dbReference>
<feature type="binding site" evidence="4">
    <location>
        <position position="217"/>
    </location>
    <ligand>
        <name>substrate</name>
    </ligand>
</feature>
<dbReference type="InterPro" id="IPR023631">
    <property type="entry name" value="Amidase_dom"/>
</dbReference>
<feature type="binding site" evidence="4">
    <location>
        <position position="191"/>
    </location>
    <ligand>
        <name>substrate</name>
    </ligand>
</feature>
<dbReference type="EMBL" id="SWFS01000236">
    <property type="protein sequence ID" value="KAA8913195.1"/>
    <property type="molecule type" value="Genomic_DNA"/>
</dbReference>